<dbReference type="SUPFAM" id="SSF88723">
    <property type="entry name" value="PIN domain-like"/>
    <property type="match status" value="1"/>
</dbReference>
<reference evidence="9 10" key="1">
    <citation type="submission" date="2020-04" db="EMBL/GenBank/DDBJ databases">
        <title>Genome sequencing of novel species.</title>
        <authorList>
            <person name="Heo J."/>
            <person name="Kim S.-J."/>
            <person name="Kim J.-S."/>
            <person name="Hong S.-B."/>
            <person name="Kwon S.-W."/>
        </authorList>
    </citation>
    <scope>NUCLEOTIDE SEQUENCE [LARGE SCALE GENOMIC DNA]</scope>
    <source>
        <strain evidence="9 10">CJU-R4</strain>
    </source>
</reference>
<evidence type="ECO:0000313" key="10">
    <source>
        <dbReference type="Proteomes" id="UP000501128"/>
    </source>
</evidence>
<dbReference type="KEGG" id="srho:HH216_13650"/>
<evidence type="ECO:0000256" key="1">
    <source>
        <dbReference type="ARBA" id="ARBA00001946"/>
    </source>
</evidence>
<dbReference type="GO" id="GO:0016787">
    <property type="term" value="F:hydrolase activity"/>
    <property type="evidence" value="ECO:0007669"/>
    <property type="project" value="UniProtKB-KW"/>
</dbReference>
<evidence type="ECO:0000259" key="8">
    <source>
        <dbReference type="Pfam" id="PF01850"/>
    </source>
</evidence>
<name>A0A7L5DPD9_9BACT</name>
<dbReference type="PANTHER" id="PTHR33653:SF1">
    <property type="entry name" value="RIBONUCLEASE VAPC2"/>
    <property type="match status" value="1"/>
</dbReference>
<proteinExistence type="inferred from homology"/>
<feature type="domain" description="PIN" evidence="8">
    <location>
        <begin position="1"/>
        <end position="114"/>
    </location>
</feature>
<dbReference type="Gene3D" id="3.40.50.1010">
    <property type="entry name" value="5'-nuclease"/>
    <property type="match status" value="1"/>
</dbReference>
<keyword evidence="5" id="KW-0378">Hydrolase</keyword>
<accession>A0A7L5DPD9</accession>
<dbReference type="CDD" id="cd18738">
    <property type="entry name" value="PIN_VapC4-5_FitB-like"/>
    <property type="match status" value="1"/>
</dbReference>
<evidence type="ECO:0000256" key="5">
    <source>
        <dbReference type="ARBA" id="ARBA00022801"/>
    </source>
</evidence>
<gene>
    <name evidence="9" type="ORF">HH216_13650</name>
</gene>
<keyword evidence="4" id="KW-0479">Metal-binding</keyword>
<sequence length="126" mass="14063">MIVDSNIFIYSLLPQYEALQQFLLSDVDQFQASAITKLEVAGFHKLVAGEKQYFDDLFSIIHVFPIDEKTIAKAIELRQQRKRSLADSIIAATALIHAMPVLTNNVADFADIDGLQVIQLTDVLNA</sequence>
<keyword evidence="6" id="KW-0460">Magnesium</keyword>
<evidence type="ECO:0000313" key="9">
    <source>
        <dbReference type="EMBL" id="QJD79341.1"/>
    </source>
</evidence>
<dbReference type="InterPro" id="IPR050556">
    <property type="entry name" value="Type_II_TA_system_RNase"/>
</dbReference>
<evidence type="ECO:0000256" key="4">
    <source>
        <dbReference type="ARBA" id="ARBA00022723"/>
    </source>
</evidence>
<keyword evidence="2" id="KW-1277">Toxin-antitoxin system</keyword>
<keyword evidence="3" id="KW-0540">Nuclease</keyword>
<evidence type="ECO:0000256" key="7">
    <source>
        <dbReference type="ARBA" id="ARBA00038093"/>
    </source>
</evidence>
<dbReference type="InterPro" id="IPR029060">
    <property type="entry name" value="PIN-like_dom_sf"/>
</dbReference>
<protein>
    <submittedName>
        <fullName evidence="9">Type II toxin-antitoxin system VapC family toxin</fullName>
    </submittedName>
</protein>
<dbReference type="Proteomes" id="UP000501128">
    <property type="component" value="Chromosome"/>
</dbReference>
<dbReference type="PANTHER" id="PTHR33653">
    <property type="entry name" value="RIBONUCLEASE VAPC2"/>
    <property type="match status" value="1"/>
</dbReference>
<dbReference type="AlphaFoldDB" id="A0A7L5DPD9"/>
<evidence type="ECO:0000256" key="3">
    <source>
        <dbReference type="ARBA" id="ARBA00022722"/>
    </source>
</evidence>
<dbReference type="Pfam" id="PF01850">
    <property type="entry name" value="PIN"/>
    <property type="match status" value="1"/>
</dbReference>
<evidence type="ECO:0000256" key="2">
    <source>
        <dbReference type="ARBA" id="ARBA00022649"/>
    </source>
</evidence>
<dbReference type="EMBL" id="CP051677">
    <property type="protein sequence ID" value="QJD79341.1"/>
    <property type="molecule type" value="Genomic_DNA"/>
</dbReference>
<organism evidence="9 10">
    <name type="scientific">Spirosoma rhododendri</name>
    <dbReference type="NCBI Taxonomy" id="2728024"/>
    <lineage>
        <taxon>Bacteria</taxon>
        <taxon>Pseudomonadati</taxon>
        <taxon>Bacteroidota</taxon>
        <taxon>Cytophagia</taxon>
        <taxon>Cytophagales</taxon>
        <taxon>Cytophagaceae</taxon>
        <taxon>Spirosoma</taxon>
    </lineage>
</organism>
<keyword evidence="10" id="KW-1185">Reference proteome</keyword>
<comment type="cofactor">
    <cofactor evidence="1">
        <name>Mg(2+)</name>
        <dbReference type="ChEBI" id="CHEBI:18420"/>
    </cofactor>
</comment>
<dbReference type="RefSeq" id="WP_169551307.1">
    <property type="nucleotide sequence ID" value="NZ_CP051677.1"/>
</dbReference>
<dbReference type="GO" id="GO:0004518">
    <property type="term" value="F:nuclease activity"/>
    <property type="evidence" value="ECO:0007669"/>
    <property type="project" value="UniProtKB-KW"/>
</dbReference>
<comment type="similarity">
    <text evidence="7">Belongs to the PINc/VapC protein family.</text>
</comment>
<dbReference type="GO" id="GO:0046872">
    <property type="term" value="F:metal ion binding"/>
    <property type="evidence" value="ECO:0007669"/>
    <property type="project" value="UniProtKB-KW"/>
</dbReference>
<dbReference type="InterPro" id="IPR002716">
    <property type="entry name" value="PIN_dom"/>
</dbReference>
<evidence type="ECO:0000256" key="6">
    <source>
        <dbReference type="ARBA" id="ARBA00022842"/>
    </source>
</evidence>